<reference evidence="2 3" key="1">
    <citation type="journal article" date="2003" name="Int. J. Syst. Evol. Microbiol.">
        <title>Bacillus nealsonii sp. nov., isolated from a spacecraft-assembly facility, whose spores are gamma-radiation resistant.</title>
        <authorList>
            <person name="Venkateswaran K."/>
            <person name="Kempf M."/>
            <person name="Chen F."/>
            <person name="Satomi M."/>
            <person name="Nicholson W."/>
            <person name="Kern R."/>
        </authorList>
    </citation>
    <scope>NUCLEOTIDE SEQUENCE [LARGE SCALE GENOMIC DNA]</scope>
    <source>
        <strain evidence="2 3">FO-92</strain>
    </source>
</reference>
<name>A0A2N0Z4D8_9BACI</name>
<dbReference type="SUPFAM" id="SSF55166">
    <property type="entry name" value="Hedgehog/DD-peptidase"/>
    <property type="match status" value="1"/>
</dbReference>
<evidence type="ECO:0000259" key="1">
    <source>
        <dbReference type="Pfam" id="PF13539"/>
    </source>
</evidence>
<dbReference type="Proteomes" id="UP000233375">
    <property type="component" value="Unassembled WGS sequence"/>
</dbReference>
<organism evidence="2 3">
    <name type="scientific">Niallia nealsonii</name>
    <dbReference type="NCBI Taxonomy" id="115979"/>
    <lineage>
        <taxon>Bacteria</taxon>
        <taxon>Bacillati</taxon>
        <taxon>Bacillota</taxon>
        <taxon>Bacilli</taxon>
        <taxon>Bacillales</taxon>
        <taxon>Bacillaceae</taxon>
        <taxon>Niallia</taxon>
    </lineage>
</organism>
<dbReference type="Gene3D" id="3.30.1380.10">
    <property type="match status" value="1"/>
</dbReference>
<proteinExistence type="predicted"/>
<sequence>MAFTPYYHERNLKNLAQLGDNTKKKAIEWYKYLIENEINVLIYETTRSVETQRENVAKGASQTMKSYHLEGIGQALDFVMVDTKGNALWNGYGSAEAKKAIAKAKALGFEWGGDWTTLVDKPHLEYHYKGYGTDTFKTKGDAISLTVEKSTITTKTVTEKSKNPSVVYEAHVQGIGWQGKKKDGQTAGTTGKSQRLEALTVKLENSNAELEMQGHVQGIGWTTVRTNGEVIGTIGESLRLEAIKLKASGLTIQYRVHVEKDGWTAWKKNGEIAGTTGLKKGIEAIQIKLS</sequence>
<accession>A0A2N0Z4D8</accession>
<evidence type="ECO:0000313" key="2">
    <source>
        <dbReference type="EMBL" id="PKG24391.1"/>
    </source>
</evidence>
<dbReference type="Pfam" id="PF07538">
    <property type="entry name" value="ChW"/>
    <property type="match status" value="3"/>
</dbReference>
<evidence type="ECO:0000313" key="3">
    <source>
        <dbReference type="Proteomes" id="UP000233375"/>
    </source>
</evidence>
<keyword evidence="3" id="KW-1185">Reference proteome</keyword>
<dbReference type="EMBL" id="PISE01000014">
    <property type="protein sequence ID" value="PKG24391.1"/>
    <property type="molecule type" value="Genomic_DNA"/>
</dbReference>
<dbReference type="InterPro" id="IPR039561">
    <property type="entry name" value="Peptidase_M15C"/>
</dbReference>
<feature type="domain" description="Peptidase M15C" evidence="1">
    <location>
        <begin position="61"/>
        <end position="126"/>
    </location>
</feature>
<gene>
    <name evidence="2" type="ORF">CWS01_07200</name>
</gene>
<dbReference type="OrthoDB" id="9799970at2"/>
<dbReference type="SMART" id="SM00728">
    <property type="entry name" value="ChW"/>
    <property type="match status" value="3"/>
</dbReference>
<dbReference type="AlphaFoldDB" id="A0A2N0Z4D8"/>
<dbReference type="RefSeq" id="WP_101176515.1">
    <property type="nucleotide sequence ID" value="NZ_PISE01000014.1"/>
</dbReference>
<comment type="caution">
    <text evidence="2">The sequence shown here is derived from an EMBL/GenBank/DDBJ whole genome shotgun (WGS) entry which is preliminary data.</text>
</comment>
<dbReference type="InterPro" id="IPR009045">
    <property type="entry name" value="Zn_M74/Hedgehog-like"/>
</dbReference>
<dbReference type="Pfam" id="PF13539">
    <property type="entry name" value="Peptidase_M15_4"/>
    <property type="match status" value="1"/>
</dbReference>
<dbReference type="InterPro" id="IPR006637">
    <property type="entry name" value="ChW"/>
</dbReference>
<dbReference type="CDD" id="cd14845">
    <property type="entry name" value="L-Ala-D-Glu_peptidase_like"/>
    <property type="match status" value="1"/>
</dbReference>
<protein>
    <recommendedName>
        <fullName evidence="1">Peptidase M15C domain-containing protein</fullName>
    </recommendedName>
</protein>
<dbReference type="GO" id="GO:0008233">
    <property type="term" value="F:peptidase activity"/>
    <property type="evidence" value="ECO:0007669"/>
    <property type="project" value="InterPro"/>
</dbReference>